<dbReference type="PROSITE" id="PS00094">
    <property type="entry name" value="C5_MTASE_1"/>
    <property type="match status" value="1"/>
</dbReference>
<dbReference type="GO" id="GO:0003682">
    <property type="term" value="F:chromatin binding"/>
    <property type="evidence" value="ECO:0007669"/>
    <property type="project" value="InterPro"/>
</dbReference>
<dbReference type="Proteomes" id="UP001324427">
    <property type="component" value="Unassembled WGS sequence"/>
</dbReference>
<dbReference type="PANTHER" id="PTHR10629">
    <property type="entry name" value="CYTOSINE-SPECIFIC METHYLTRANSFERASE"/>
    <property type="match status" value="1"/>
</dbReference>
<dbReference type="Gene3D" id="3.90.120.10">
    <property type="entry name" value="DNA Methylase, subunit A, domain 2"/>
    <property type="match status" value="1"/>
</dbReference>
<evidence type="ECO:0000256" key="3">
    <source>
        <dbReference type="ARBA" id="ARBA00022603"/>
    </source>
</evidence>
<evidence type="ECO:0000256" key="8">
    <source>
        <dbReference type="PROSITE-ProRule" id="PRU01016"/>
    </source>
</evidence>
<dbReference type="Pfam" id="PF25423">
    <property type="entry name" value="DUF7893"/>
    <property type="match status" value="1"/>
</dbReference>
<comment type="similarity">
    <text evidence="8">Belongs to the class I-like SAM-binding methyltransferase superfamily. C5-methyltransferase family.</text>
</comment>
<evidence type="ECO:0000256" key="7">
    <source>
        <dbReference type="ARBA" id="ARBA00023242"/>
    </source>
</evidence>
<dbReference type="AlphaFoldDB" id="A0AAV9JTC4"/>
<evidence type="ECO:0000256" key="4">
    <source>
        <dbReference type="ARBA" id="ARBA00022679"/>
    </source>
</evidence>
<dbReference type="EC" id="2.1.1.37" evidence="2"/>
<protein>
    <recommendedName>
        <fullName evidence="2">DNA (cytosine-5-)-methyltransferase</fullName>
        <ecNumber evidence="2">2.1.1.37</ecNumber>
    </recommendedName>
</protein>
<keyword evidence="3 8" id="KW-0489">Methyltransferase</keyword>
<evidence type="ECO:0000256" key="1">
    <source>
        <dbReference type="ARBA" id="ARBA00004123"/>
    </source>
</evidence>
<sequence length="1210" mass="134683">MSKRRREEDTQVIDLCSETEDEPPRKRMSASKRVEGLEGSNEVSDAERSDGSLLAESDTPPTSVEEDSLEKNTTLRKHRQAKRRVHSYVAVPGPAYPRSSYQGWEPPITPVAEYEAIDDLRAADDELRSNAVETADYTYFELNDFNIYRPKSASSVFDTHTRELVTLDRVLNRRGNASLLLEGVLSSGGVKRYVRGVAFSTLTIDGYGEPDVCDMRDKICIQSDRASGTDIWYRLGTPASEYQRFYTPFLWLAGFAKHFADYLLETENVTLEHFRSRFHHWLSDRYSNSAEFRSWMAEASLQDFRTTVVANVGFLLKECHGIDDKEAGLCEHPIWGEVNRDNLTAIPSQPNHERRTVVTPFTYDCFKHMYFAKHMCARPIMNSTVEEQVRHRKLQLRLTPLGARDTHGPGAKAPESLPTENGTEPPDVQQGDVVCLKPDENSPWRTKATVWYAYVQAARARKSGSKVMDVLWLYEAEDTTLGAAYYPFKHELFLSDNCSCGDDAVSVDHVIRKVDVAWSAQDPAAASGFFVRQRFSTRHDLDAYNFSALTASDFECRCALQSSAFDECISTYKANDTVLVLEKGSDSRKARLEPAQIISFDRTNKLLQLRRLLRKAVTRTSARPNELVLTDVVLHVAPEQIVRKCNVRFLDTEDVRNGRIPTPYNRDGAGDYYFCTSKLSNSAAAVGVEYAGRVRGLDDRTPETTVNLPLPSEGWNPQAKIERRKLTGMGIFCGGGNFDRGLEEGGAVEFKYAVDWAERALHSYRANAENPEDMHFFLGSVNDYLALAIAGSADARIARSGAIDVLSAGSPCPGFSVLQQYKQSEQSLANASMVASVVSFVDFYSPQYCILENVVSMTSGMGVKKDENVFAQILAAFVAMGYQVQQFLIDAWSVGSSQSRSRVFIVASAPGLEPLPVPPHTHAHPEDVRFIQRRLGRSSNGLPFGVRRNEHTPFPHLSAREAVADLTDISDSQVQLCPTFPDHKTPAEASGTVRTRMAIVPILPQGMGIIQAYNAGLLSGEPLEYVKGLGPVRAHPRSTTYSRVYPDSLFPTIITTLRLADGITGRCMHWEQHRSNTVMEVRRAQGFPDYEVIMGLPAEQVVIVGNSVDRKVSLALGLSLRQSWNGSFQQEVGELRSEHDDAQSHSASFSDGSPEANRQDWVEQSRSGTLRLSNSEVEEVRAGGGFKAIIRILCIREGGEISGIPSRTTA</sequence>
<dbReference type="Gene3D" id="3.40.50.150">
    <property type="entry name" value="Vaccinia Virus protein VP39"/>
    <property type="match status" value="1"/>
</dbReference>
<evidence type="ECO:0000313" key="12">
    <source>
        <dbReference type="Proteomes" id="UP001324427"/>
    </source>
</evidence>
<dbReference type="PANTHER" id="PTHR10629:SF54">
    <property type="entry name" value="DNA METHYLTRANSFERASE DIM-2"/>
    <property type="match status" value="1"/>
</dbReference>
<feature type="active site" evidence="8">
    <location>
        <position position="812"/>
    </location>
</feature>
<dbReference type="GO" id="GO:0032259">
    <property type="term" value="P:methylation"/>
    <property type="evidence" value="ECO:0007669"/>
    <property type="project" value="UniProtKB-KW"/>
</dbReference>
<keyword evidence="7" id="KW-0539">Nucleus</keyword>
<dbReference type="PROSITE" id="PS51679">
    <property type="entry name" value="SAM_MT_C5"/>
    <property type="match status" value="1"/>
</dbReference>
<dbReference type="GO" id="GO:0005634">
    <property type="term" value="C:nucleus"/>
    <property type="evidence" value="ECO:0007669"/>
    <property type="project" value="UniProtKB-SubCell"/>
</dbReference>
<dbReference type="InterPro" id="IPR001025">
    <property type="entry name" value="BAH_dom"/>
</dbReference>
<feature type="region of interest" description="Disordered" evidence="9">
    <location>
        <begin position="1"/>
        <end position="84"/>
    </location>
</feature>
<dbReference type="InterPro" id="IPR050390">
    <property type="entry name" value="C5-Methyltransferase"/>
</dbReference>
<evidence type="ECO:0000259" key="10">
    <source>
        <dbReference type="PROSITE" id="PS51038"/>
    </source>
</evidence>
<keyword evidence="6" id="KW-0238">DNA-binding</keyword>
<accession>A0AAV9JTC4</accession>
<evidence type="ECO:0000256" key="6">
    <source>
        <dbReference type="ARBA" id="ARBA00023125"/>
    </source>
</evidence>
<dbReference type="GO" id="GO:0003886">
    <property type="term" value="F:DNA (cytosine-5-)-methyltransferase activity"/>
    <property type="evidence" value="ECO:0007669"/>
    <property type="project" value="UniProtKB-EC"/>
</dbReference>
<evidence type="ECO:0000256" key="2">
    <source>
        <dbReference type="ARBA" id="ARBA00011975"/>
    </source>
</evidence>
<evidence type="ECO:0000256" key="5">
    <source>
        <dbReference type="ARBA" id="ARBA00022691"/>
    </source>
</evidence>
<dbReference type="PROSITE" id="PS51038">
    <property type="entry name" value="BAH"/>
    <property type="match status" value="1"/>
</dbReference>
<gene>
    <name evidence="11" type="ORF">LTR36_008714</name>
</gene>
<dbReference type="InterPro" id="IPR029063">
    <property type="entry name" value="SAM-dependent_MTases_sf"/>
</dbReference>
<dbReference type="EMBL" id="JAVFHQ010000006">
    <property type="protein sequence ID" value="KAK4548941.1"/>
    <property type="molecule type" value="Genomic_DNA"/>
</dbReference>
<dbReference type="SUPFAM" id="SSF53335">
    <property type="entry name" value="S-adenosyl-L-methionine-dependent methyltransferases"/>
    <property type="match status" value="1"/>
</dbReference>
<feature type="region of interest" description="Disordered" evidence="9">
    <location>
        <begin position="1134"/>
        <end position="1168"/>
    </location>
</feature>
<dbReference type="InterPro" id="IPR001525">
    <property type="entry name" value="C5_MeTfrase"/>
</dbReference>
<feature type="region of interest" description="Disordered" evidence="9">
    <location>
        <begin position="401"/>
        <end position="430"/>
    </location>
</feature>
<name>A0AAV9JTC4_9PEZI</name>
<keyword evidence="4 8" id="KW-0808">Transferase</keyword>
<dbReference type="Pfam" id="PF00145">
    <property type="entry name" value="DNA_methylase"/>
    <property type="match status" value="1"/>
</dbReference>
<dbReference type="GO" id="GO:0044027">
    <property type="term" value="P:negative regulation of gene expression via chromosomal CpG island methylation"/>
    <property type="evidence" value="ECO:0007669"/>
    <property type="project" value="TreeGrafter"/>
</dbReference>
<dbReference type="InterPro" id="IPR057215">
    <property type="entry name" value="DUF7893"/>
</dbReference>
<dbReference type="InterPro" id="IPR018117">
    <property type="entry name" value="C5_DNA_meth_AS"/>
</dbReference>
<evidence type="ECO:0000313" key="11">
    <source>
        <dbReference type="EMBL" id="KAK4548941.1"/>
    </source>
</evidence>
<dbReference type="PRINTS" id="PR00105">
    <property type="entry name" value="C5METTRFRASE"/>
</dbReference>
<evidence type="ECO:0000256" key="9">
    <source>
        <dbReference type="SAM" id="MobiDB-lite"/>
    </source>
</evidence>
<feature type="compositionally biased region" description="Basic residues" evidence="9">
    <location>
        <begin position="74"/>
        <end position="84"/>
    </location>
</feature>
<keyword evidence="12" id="KW-1185">Reference proteome</keyword>
<reference evidence="11 12" key="1">
    <citation type="submission" date="2021-11" db="EMBL/GenBank/DDBJ databases">
        <title>Black yeast isolated from Biological Soil Crust.</title>
        <authorList>
            <person name="Kurbessoian T."/>
        </authorList>
    </citation>
    <scope>NUCLEOTIDE SEQUENCE [LARGE SCALE GENOMIC DNA]</scope>
    <source>
        <strain evidence="11 12">CCFEE 5522</strain>
    </source>
</reference>
<organism evidence="11 12">
    <name type="scientific">Oleoguttula mirabilis</name>
    <dbReference type="NCBI Taxonomy" id="1507867"/>
    <lineage>
        <taxon>Eukaryota</taxon>
        <taxon>Fungi</taxon>
        <taxon>Dikarya</taxon>
        <taxon>Ascomycota</taxon>
        <taxon>Pezizomycotina</taxon>
        <taxon>Dothideomycetes</taxon>
        <taxon>Dothideomycetidae</taxon>
        <taxon>Mycosphaerellales</taxon>
        <taxon>Teratosphaeriaceae</taxon>
        <taxon>Oleoguttula</taxon>
    </lineage>
</organism>
<dbReference type="Gene3D" id="2.30.30.490">
    <property type="match status" value="2"/>
</dbReference>
<dbReference type="GO" id="GO:0003677">
    <property type="term" value="F:DNA binding"/>
    <property type="evidence" value="ECO:0007669"/>
    <property type="project" value="UniProtKB-KW"/>
</dbReference>
<feature type="domain" description="BAH" evidence="10">
    <location>
        <begin position="426"/>
        <end position="552"/>
    </location>
</feature>
<dbReference type="InterPro" id="IPR043151">
    <property type="entry name" value="BAH_sf"/>
</dbReference>
<feature type="compositionally biased region" description="Basic and acidic residues" evidence="9">
    <location>
        <begin position="1134"/>
        <end position="1143"/>
    </location>
</feature>
<proteinExistence type="inferred from homology"/>
<comment type="subcellular location">
    <subcellularLocation>
        <location evidence="1">Nucleus</location>
    </subcellularLocation>
</comment>
<comment type="caution">
    <text evidence="11">The sequence shown here is derived from an EMBL/GenBank/DDBJ whole genome shotgun (WGS) entry which is preliminary data.</text>
</comment>
<keyword evidence="5 8" id="KW-0949">S-adenosyl-L-methionine</keyword>